<dbReference type="Proteomes" id="UP001168552">
    <property type="component" value="Unassembled WGS sequence"/>
</dbReference>
<keyword evidence="3" id="KW-1185">Reference proteome</keyword>
<organism evidence="2 3">
    <name type="scientific">Shiella aurantiaca</name>
    <dbReference type="NCBI Taxonomy" id="3058365"/>
    <lineage>
        <taxon>Bacteria</taxon>
        <taxon>Pseudomonadati</taxon>
        <taxon>Bacteroidota</taxon>
        <taxon>Cytophagia</taxon>
        <taxon>Cytophagales</taxon>
        <taxon>Shiellaceae</taxon>
        <taxon>Shiella</taxon>
    </lineage>
</organism>
<feature type="transmembrane region" description="Helical" evidence="1">
    <location>
        <begin position="12"/>
        <end position="37"/>
    </location>
</feature>
<reference evidence="2" key="1">
    <citation type="submission" date="2023-06" db="EMBL/GenBank/DDBJ databases">
        <title>Cytophagales bacterium Strain LB-30, isolated from soil.</title>
        <authorList>
            <person name="Liu B."/>
        </authorList>
    </citation>
    <scope>NUCLEOTIDE SEQUENCE</scope>
    <source>
        <strain evidence="2">LB-30</strain>
    </source>
</reference>
<evidence type="ECO:0000256" key="1">
    <source>
        <dbReference type="SAM" id="Phobius"/>
    </source>
</evidence>
<keyword evidence="1" id="KW-1133">Transmembrane helix</keyword>
<keyword evidence="1" id="KW-0472">Membrane</keyword>
<dbReference type="RefSeq" id="WP_320004216.1">
    <property type="nucleotide sequence ID" value="NZ_JAUHJS010000004.1"/>
</dbReference>
<comment type="caution">
    <text evidence="2">The sequence shown here is derived from an EMBL/GenBank/DDBJ whole genome shotgun (WGS) entry which is preliminary data.</text>
</comment>
<accession>A0ABT8F627</accession>
<evidence type="ECO:0000313" key="3">
    <source>
        <dbReference type="Proteomes" id="UP001168552"/>
    </source>
</evidence>
<keyword evidence="1" id="KW-0812">Transmembrane</keyword>
<protein>
    <recommendedName>
        <fullName evidence="4">RDD family protein</fullName>
    </recommendedName>
</protein>
<sequence length="115" mass="12819">MQSSSELRTRRIKAGVVDTLLALALCLIPVLGVAYFLCKDALWWGPSVGKKWQGLVVQTTQGESIKSQYGISIRRNLLLALPLLDLLECYLIYTGRGLGDRWAGTKVVEREEVIK</sequence>
<evidence type="ECO:0008006" key="4">
    <source>
        <dbReference type="Google" id="ProtNLM"/>
    </source>
</evidence>
<gene>
    <name evidence="2" type="ORF">QWY31_09240</name>
</gene>
<dbReference type="EMBL" id="JAUHJS010000004">
    <property type="protein sequence ID" value="MDN4165686.1"/>
    <property type="molecule type" value="Genomic_DNA"/>
</dbReference>
<name>A0ABT8F627_9BACT</name>
<evidence type="ECO:0000313" key="2">
    <source>
        <dbReference type="EMBL" id="MDN4165686.1"/>
    </source>
</evidence>
<proteinExistence type="predicted"/>